<evidence type="ECO:0000313" key="1">
    <source>
        <dbReference type="EMBL" id="MDO4841516.1"/>
    </source>
</evidence>
<name>A0AA43RIK9_9ACTN</name>
<evidence type="ECO:0000313" key="2">
    <source>
        <dbReference type="Proteomes" id="UP001168575"/>
    </source>
</evidence>
<protein>
    <submittedName>
        <fullName evidence="1">Uncharacterized protein</fullName>
    </submittedName>
</protein>
<dbReference type="AlphaFoldDB" id="A0AA43RIK9"/>
<dbReference type="Proteomes" id="UP001168575">
    <property type="component" value="Unassembled WGS sequence"/>
</dbReference>
<sequence length="189" mass="22156">MLLEALFLGVVLGGEALQRSAAVRQVEAWDRELRQMEVWDGVEHQIKQHCDFYNQRIVPQERYFVFFGGNKSKGCHISVTDVKANRQYWQSGLNAKDFAVKYFRGKFADNKKWEEKFDPYRPNYTAGNDLFLFDKTGEQTHFILSRCYDKIATADWDKYRILRQYKGGNIVDEVIFPINEPKTLNNCHG</sequence>
<accession>A0AA43RIK9</accession>
<reference evidence="1" key="1">
    <citation type="submission" date="2023-07" db="EMBL/GenBank/DDBJ databases">
        <title>Between Cages and Wild: Unraveling the Impact of Captivity on Animal Microbiomes and Antimicrobial Resistance.</title>
        <authorList>
            <person name="Schmartz G.P."/>
            <person name="Rehner J."/>
            <person name="Schuff M.J."/>
            <person name="Becker S.L."/>
            <person name="Kravczyk M."/>
            <person name="Gurevich A."/>
            <person name="Francke R."/>
            <person name="Mueller R."/>
            <person name="Keller V."/>
            <person name="Keller A."/>
        </authorList>
    </citation>
    <scope>NUCLEOTIDE SEQUENCE</scope>
    <source>
        <strain evidence="1">S12M_St_49</strain>
    </source>
</reference>
<comment type="caution">
    <text evidence="1">The sequence shown here is derived from an EMBL/GenBank/DDBJ whole genome shotgun (WGS) entry which is preliminary data.</text>
</comment>
<gene>
    <name evidence="1" type="ORF">Q3982_02425</name>
</gene>
<keyword evidence="2" id="KW-1185">Reference proteome</keyword>
<dbReference type="EMBL" id="JAUMVS010000023">
    <property type="protein sequence ID" value="MDO4841516.1"/>
    <property type="molecule type" value="Genomic_DNA"/>
</dbReference>
<organism evidence="1 2">
    <name type="scientific">Phoenicibacter congonensis</name>
    <dbReference type="NCBI Taxonomy" id="1944646"/>
    <lineage>
        <taxon>Bacteria</taxon>
        <taxon>Bacillati</taxon>
        <taxon>Actinomycetota</taxon>
        <taxon>Coriobacteriia</taxon>
        <taxon>Eggerthellales</taxon>
        <taxon>Eggerthellaceae</taxon>
        <taxon>Phoenicibacter</taxon>
    </lineage>
</organism>
<proteinExistence type="predicted"/>